<reference evidence="2" key="1">
    <citation type="submission" date="2020-03" db="EMBL/GenBank/DDBJ databases">
        <title>Castanea mollissima Vanexum genome sequencing.</title>
        <authorList>
            <person name="Staton M."/>
        </authorList>
    </citation>
    <scope>NUCLEOTIDE SEQUENCE</scope>
    <source>
        <tissue evidence="2">Leaf</tissue>
    </source>
</reference>
<gene>
    <name evidence="2" type="ORF">CMV_004024</name>
</gene>
<keyword evidence="1" id="KW-0472">Membrane</keyword>
<protein>
    <submittedName>
        <fullName evidence="2">Uncharacterized protein</fullName>
    </submittedName>
</protein>
<evidence type="ECO:0000313" key="3">
    <source>
        <dbReference type="Proteomes" id="UP000737018"/>
    </source>
</evidence>
<organism evidence="2 3">
    <name type="scientific">Castanea mollissima</name>
    <name type="common">Chinese chestnut</name>
    <dbReference type="NCBI Taxonomy" id="60419"/>
    <lineage>
        <taxon>Eukaryota</taxon>
        <taxon>Viridiplantae</taxon>
        <taxon>Streptophyta</taxon>
        <taxon>Embryophyta</taxon>
        <taxon>Tracheophyta</taxon>
        <taxon>Spermatophyta</taxon>
        <taxon>Magnoliopsida</taxon>
        <taxon>eudicotyledons</taxon>
        <taxon>Gunneridae</taxon>
        <taxon>Pentapetalae</taxon>
        <taxon>rosids</taxon>
        <taxon>fabids</taxon>
        <taxon>Fagales</taxon>
        <taxon>Fagaceae</taxon>
        <taxon>Castanea</taxon>
    </lineage>
</organism>
<accession>A0A8J4VVQ0</accession>
<feature type="transmembrane region" description="Helical" evidence="1">
    <location>
        <begin position="45"/>
        <end position="63"/>
    </location>
</feature>
<comment type="caution">
    <text evidence="2">The sequence shown here is derived from an EMBL/GenBank/DDBJ whole genome shotgun (WGS) entry which is preliminary data.</text>
</comment>
<dbReference type="OrthoDB" id="269151at2759"/>
<sequence>MTLQDLHYDAIANFSHVFDCIAINAHSNTSVHKLLELVEFKPKEVILWEPTLLIFMIGILNIAKLEKMKCATVVSLPGVSQDIAGYKNAHQLAYMS</sequence>
<dbReference type="Proteomes" id="UP000737018">
    <property type="component" value="Unassembled WGS sequence"/>
</dbReference>
<evidence type="ECO:0000313" key="2">
    <source>
        <dbReference type="EMBL" id="KAF3972475.1"/>
    </source>
</evidence>
<proteinExistence type="predicted"/>
<keyword evidence="1" id="KW-1133">Transmembrane helix</keyword>
<evidence type="ECO:0000256" key="1">
    <source>
        <dbReference type="SAM" id="Phobius"/>
    </source>
</evidence>
<keyword evidence="1" id="KW-0812">Transmembrane</keyword>
<keyword evidence="3" id="KW-1185">Reference proteome</keyword>
<dbReference type="AlphaFoldDB" id="A0A8J4VVQ0"/>
<dbReference type="EMBL" id="JRKL02000331">
    <property type="protein sequence ID" value="KAF3972475.1"/>
    <property type="molecule type" value="Genomic_DNA"/>
</dbReference>
<name>A0A8J4VVQ0_9ROSI</name>